<comment type="caution">
    <text evidence="10">Lacks conserved residue(s) required for the propagation of feature annotation.</text>
</comment>
<sequence length="342" mass="40016">MMLKTDKQPEKKFKVFNEMYPLCAFMCAFSCILPNRTTTLKRFITITLVISFNAGQLFWFITYTFKCLYILDIYNFARNMSLAVVVLLFFIKTYYVIYATQKFADVLQWISRDLLKGNDLSEDYQMIYLDHIKQGKLGEKLWLLMPSVISAFYPLYAALCMGYESIQTDDFTRIMVHDMEMLYVEDIQSEPPFFHIYFAYNCIQCVVLVAIYGFDGSFCIATTHLRMKLKLMTHKLKKAYQDAKNPVELKAFVSAAISDHQDALNFYNVVQDLYEPWLFTLFLVTSFMISFNLYQLYLLKRLDLKCAMFAVFGALHMFMPCHYAAELAKICNGSPDDKIRVM</sequence>
<comment type="caution">
    <text evidence="11">The sequence shown here is derived from an EMBL/GenBank/DDBJ whole genome shotgun (WGS) entry which is preliminary data.</text>
</comment>
<evidence type="ECO:0000256" key="8">
    <source>
        <dbReference type="ARBA" id="ARBA00023170"/>
    </source>
</evidence>
<feature type="transmembrane region" description="Helical" evidence="10">
    <location>
        <begin position="20"/>
        <end position="37"/>
    </location>
</feature>
<reference evidence="11 12" key="1">
    <citation type="journal article" date="2015" name="Genome Biol. Evol.">
        <title>The genome of winter moth (Operophtera brumata) provides a genomic perspective on sexual dimorphism and phenology.</title>
        <authorList>
            <person name="Derks M.F."/>
            <person name="Smit S."/>
            <person name="Salis L."/>
            <person name="Schijlen E."/>
            <person name="Bossers A."/>
            <person name="Mateman C."/>
            <person name="Pijl A.S."/>
            <person name="de Ridder D."/>
            <person name="Groenen M.A."/>
            <person name="Visser M.E."/>
            <person name="Megens H.J."/>
        </authorList>
    </citation>
    <scope>NUCLEOTIDE SEQUENCE [LARGE SCALE GENOMIC DNA]</scope>
    <source>
        <strain evidence="11">WM2013NL</strain>
        <tissue evidence="11">Head and thorax</tissue>
    </source>
</reference>
<feature type="transmembrane region" description="Helical" evidence="10">
    <location>
        <begin position="77"/>
        <end position="97"/>
    </location>
</feature>
<evidence type="ECO:0000256" key="2">
    <source>
        <dbReference type="ARBA" id="ARBA00022475"/>
    </source>
</evidence>
<dbReference type="PANTHER" id="PTHR21137:SF35">
    <property type="entry name" value="ODORANT RECEPTOR 19A-RELATED"/>
    <property type="match status" value="1"/>
</dbReference>
<keyword evidence="8 10" id="KW-0675">Receptor</keyword>
<evidence type="ECO:0000256" key="6">
    <source>
        <dbReference type="ARBA" id="ARBA00022989"/>
    </source>
</evidence>
<dbReference type="GO" id="GO:0005886">
    <property type="term" value="C:plasma membrane"/>
    <property type="evidence" value="ECO:0007669"/>
    <property type="project" value="UniProtKB-SubCell"/>
</dbReference>
<organism evidence="11 12">
    <name type="scientific">Operophtera brumata</name>
    <name type="common">Winter moth</name>
    <name type="synonym">Phalaena brumata</name>
    <dbReference type="NCBI Taxonomy" id="104452"/>
    <lineage>
        <taxon>Eukaryota</taxon>
        <taxon>Metazoa</taxon>
        <taxon>Ecdysozoa</taxon>
        <taxon>Arthropoda</taxon>
        <taxon>Hexapoda</taxon>
        <taxon>Insecta</taxon>
        <taxon>Pterygota</taxon>
        <taxon>Neoptera</taxon>
        <taxon>Endopterygota</taxon>
        <taxon>Lepidoptera</taxon>
        <taxon>Glossata</taxon>
        <taxon>Ditrysia</taxon>
        <taxon>Geometroidea</taxon>
        <taxon>Geometridae</taxon>
        <taxon>Larentiinae</taxon>
        <taxon>Operophtera</taxon>
    </lineage>
</organism>
<dbReference type="InterPro" id="IPR004117">
    <property type="entry name" value="7tm6_olfct_rcpt"/>
</dbReference>
<evidence type="ECO:0000313" key="12">
    <source>
        <dbReference type="Proteomes" id="UP000037510"/>
    </source>
</evidence>
<feature type="transmembrane region" description="Helical" evidence="10">
    <location>
        <begin position="141"/>
        <end position="163"/>
    </location>
</feature>
<keyword evidence="2" id="KW-1003">Cell membrane</keyword>
<keyword evidence="12" id="KW-1185">Reference proteome</keyword>
<evidence type="ECO:0000256" key="1">
    <source>
        <dbReference type="ARBA" id="ARBA00004651"/>
    </source>
</evidence>
<dbReference type="AlphaFoldDB" id="A0A0L7LU34"/>
<dbReference type="Pfam" id="PF02949">
    <property type="entry name" value="7tm_6"/>
    <property type="match status" value="1"/>
</dbReference>
<dbReference type="Proteomes" id="UP000037510">
    <property type="component" value="Unassembled WGS sequence"/>
</dbReference>
<keyword evidence="6 10" id="KW-1133">Transmembrane helix</keyword>
<evidence type="ECO:0000313" key="11">
    <source>
        <dbReference type="EMBL" id="KOB78721.1"/>
    </source>
</evidence>
<evidence type="ECO:0000256" key="5">
    <source>
        <dbReference type="ARBA" id="ARBA00022725"/>
    </source>
</evidence>
<dbReference type="GO" id="GO:0007165">
    <property type="term" value="P:signal transduction"/>
    <property type="evidence" value="ECO:0007669"/>
    <property type="project" value="UniProtKB-KW"/>
</dbReference>
<keyword evidence="7 10" id="KW-0472">Membrane</keyword>
<feature type="transmembrane region" description="Helical" evidence="10">
    <location>
        <begin position="277"/>
        <end position="294"/>
    </location>
</feature>
<evidence type="ECO:0000256" key="4">
    <source>
        <dbReference type="ARBA" id="ARBA00022692"/>
    </source>
</evidence>
<comment type="subcellular location">
    <subcellularLocation>
        <location evidence="1 10">Cell membrane</location>
        <topology evidence="1 10">Multi-pass membrane protein</topology>
    </subcellularLocation>
</comment>
<keyword evidence="9 10" id="KW-0807">Transducer</keyword>
<feature type="transmembrane region" description="Helical" evidence="10">
    <location>
        <begin position="43"/>
        <end position="65"/>
    </location>
</feature>
<name>A0A0L7LU34_OPEBR</name>
<comment type="similarity">
    <text evidence="10">Belongs to the insect chemoreceptor superfamily. Heteromeric odorant receptor channel (TC 1.A.69) family.</text>
</comment>
<evidence type="ECO:0000256" key="10">
    <source>
        <dbReference type="RuleBase" id="RU351113"/>
    </source>
</evidence>
<accession>A0A0L7LU34</accession>
<gene>
    <name evidence="11" type="ORF">OBRU01_01852</name>
</gene>
<proteinExistence type="inferred from homology"/>
<evidence type="ECO:0000256" key="7">
    <source>
        <dbReference type="ARBA" id="ARBA00023136"/>
    </source>
</evidence>
<evidence type="ECO:0000256" key="9">
    <source>
        <dbReference type="ARBA" id="ARBA00023224"/>
    </source>
</evidence>
<protein>
    <recommendedName>
        <fullName evidence="10">Odorant receptor</fullName>
    </recommendedName>
</protein>
<dbReference type="GO" id="GO:0005549">
    <property type="term" value="F:odorant binding"/>
    <property type="evidence" value="ECO:0007669"/>
    <property type="project" value="InterPro"/>
</dbReference>
<dbReference type="EMBL" id="JTDY01000125">
    <property type="protein sequence ID" value="KOB78721.1"/>
    <property type="molecule type" value="Genomic_DNA"/>
</dbReference>
<keyword evidence="5 10" id="KW-0552">Olfaction</keyword>
<dbReference type="GO" id="GO:0004984">
    <property type="term" value="F:olfactory receptor activity"/>
    <property type="evidence" value="ECO:0007669"/>
    <property type="project" value="InterPro"/>
</dbReference>
<dbReference type="PANTHER" id="PTHR21137">
    <property type="entry name" value="ODORANT RECEPTOR"/>
    <property type="match status" value="1"/>
</dbReference>
<keyword evidence="4 10" id="KW-0812">Transmembrane</keyword>
<evidence type="ECO:0000256" key="3">
    <source>
        <dbReference type="ARBA" id="ARBA00022606"/>
    </source>
</evidence>
<keyword evidence="3 10" id="KW-0716">Sensory transduction</keyword>